<feature type="transmembrane region" description="Helical" evidence="1">
    <location>
        <begin position="35"/>
        <end position="56"/>
    </location>
</feature>
<feature type="transmembrane region" description="Helical" evidence="1">
    <location>
        <begin position="172"/>
        <end position="189"/>
    </location>
</feature>
<keyword evidence="2" id="KW-0418">Kinase</keyword>
<reference evidence="2 3" key="1">
    <citation type="submission" date="2022-04" db="EMBL/GenBank/DDBJ databases">
        <title>Diverse halophilic archaea isolated from saline environments.</title>
        <authorList>
            <person name="Cui H.-L."/>
        </authorList>
    </citation>
    <scope>NUCLEOTIDE SEQUENCE [LARGE SCALE GENOMIC DNA]</scope>
    <source>
        <strain evidence="2 3">XZYJT49</strain>
    </source>
</reference>
<protein>
    <submittedName>
        <fullName evidence="2">Dolichol kinase</fullName>
    </submittedName>
</protein>
<feature type="transmembrane region" description="Helical" evidence="1">
    <location>
        <begin position="76"/>
        <end position="104"/>
    </location>
</feature>
<keyword evidence="1" id="KW-0472">Membrane</keyword>
<dbReference type="GeneID" id="72184833"/>
<keyword evidence="3" id="KW-1185">Reference proteome</keyword>
<dbReference type="Proteomes" id="UP000830729">
    <property type="component" value="Chromosome"/>
</dbReference>
<evidence type="ECO:0000256" key="1">
    <source>
        <dbReference type="SAM" id="Phobius"/>
    </source>
</evidence>
<dbReference type="PANTHER" id="PTHR31303">
    <property type="entry name" value="CTP-DEPENDENT DIACYLGLYCEROL KINASE 1"/>
    <property type="match status" value="1"/>
</dbReference>
<keyword evidence="2" id="KW-0808">Transferase</keyword>
<sequence>MSLHSEVKRRLVHVSGTGYPALYLLGLASYEQLRLLLVASSVATLVLEVVRLFVGLDWRVFDELTREYEQENLAGYALYIFGMTVAALAFEARVAIPAMLMLTIADPISGLAGSGELGVKATHTLLLTFGVCLLITSLSGLPVAAAVLGALAATLADGMKPIIAGYVIDDNITIPVVSAVVMYLALRYLPTATV</sequence>
<dbReference type="GO" id="GO:0004143">
    <property type="term" value="F:ATP-dependent diacylglycerol kinase activity"/>
    <property type="evidence" value="ECO:0007669"/>
    <property type="project" value="InterPro"/>
</dbReference>
<keyword evidence="1" id="KW-0812">Transmembrane</keyword>
<organism evidence="2 3">
    <name type="scientific">Halorussus limi</name>
    <dbReference type="NCBI Taxonomy" id="2938695"/>
    <lineage>
        <taxon>Archaea</taxon>
        <taxon>Methanobacteriati</taxon>
        <taxon>Methanobacteriota</taxon>
        <taxon>Stenosarchaea group</taxon>
        <taxon>Halobacteria</taxon>
        <taxon>Halobacteriales</taxon>
        <taxon>Haladaptataceae</taxon>
        <taxon>Halorussus</taxon>
    </lineage>
</organism>
<dbReference type="PANTHER" id="PTHR31303:SF1">
    <property type="entry name" value="CTP-DEPENDENT DIACYLGLYCEROL KINASE 1"/>
    <property type="match status" value="1"/>
</dbReference>
<name>A0A8U0HXA1_9EURY</name>
<dbReference type="AlphaFoldDB" id="A0A8U0HXA1"/>
<keyword evidence="1" id="KW-1133">Transmembrane helix</keyword>
<dbReference type="RefSeq" id="WP_248651748.1">
    <property type="nucleotide sequence ID" value="NZ_CP096659.1"/>
</dbReference>
<accession>A0A8U0HXA1</accession>
<feature type="transmembrane region" description="Helical" evidence="1">
    <location>
        <begin position="125"/>
        <end position="152"/>
    </location>
</feature>
<gene>
    <name evidence="2" type="ORF">M0R89_06500</name>
</gene>
<evidence type="ECO:0000313" key="3">
    <source>
        <dbReference type="Proteomes" id="UP000830729"/>
    </source>
</evidence>
<dbReference type="KEGG" id="halx:M0R89_06500"/>
<dbReference type="EMBL" id="CP096659">
    <property type="protein sequence ID" value="UPV75710.1"/>
    <property type="molecule type" value="Genomic_DNA"/>
</dbReference>
<dbReference type="InterPro" id="IPR037997">
    <property type="entry name" value="Dgk1-like"/>
</dbReference>
<proteinExistence type="predicted"/>
<evidence type="ECO:0000313" key="2">
    <source>
        <dbReference type="EMBL" id="UPV75710.1"/>
    </source>
</evidence>